<dbReference type="Pfam" id="PF00180">
    <property type="entry name" value="Iso_dh"/>
    <property type="match status" value="1"/>
</dbReference>
<dbReference type="AlphaFoldDB" id="X1LMA8"/>
<reference evidence="2" key="1">
    <citation type="journal article" date="2014" name="Front. Microbiol.">
        <title>High frequency of phylogenetically diverse reductive dehalogenase-homologous genes in deep subseafloor sedimentary metagenomes.</title>
        <authorList>
            <person name="Kawai M."/>
            <person name="Futagami T."/>
            <person name="Toyoda A."/>
            <person name="Takaki Y."/>
            <person name="Nishi S."/>
            <person name="Hori S."/>
            <person name="Arai W."/>
            <person name="Tsubouchi T."/>
            <person name="Morono Y."/>
            <person name="Uchiyama I."/>
            <person name="Ito T."/>
            <person name="Fujiyama A."/>
            <person name="Inagaki F."/>
            <person name="Takami H."/>
        </authorList>
    </citation>
    <scope>NUCLEOTIDE SEQUENCE</scope>
    <source>
        <strain evidence="2">Expedition CK06-06</strain>
    </source>
</reference>
<evidence type="ECO:0000259" key="1">
    <source>
        <dbReference type="Pfam" id="PF00180"/>
    </source>
</evidence>
<gene>
    <name evidence="2" type="ORF">S06H3_35074</name>
</gene>
<organism evidence="2">
    <name type="scientific">marine sediment metagenome</name>
    <dbReference type="NCBI Taxonomy" id="412755"/>
    <lineage>
        <taxon>unclassified sequences</taxon>
        <taxon>metagenomes</taxon>
        <taxon>ecological metagenomes</taxon>
    </lineage>
</organism>
<name>X1LMA8_9ZZZZ</name>
<dbReference type="SUPFAM" id="SSF53659">
    <property type="entry name" value="Isocitrate/Isopropylmalate dehydrogenase-like"/>
    <property type="match status" value="1"/>
</dbReference>
<dbReference type="InterPro" id="IPR024084">
    <property type="entry name" value="IsoPropMal-DH-like_dom"/>
</dbReference>
<sequence length="39" mass="4266">MNFDIAVLPGDGIGPEVIVEATDVLQAVGEKFSHKFHFH</sequence>
<feature type="non-terminal residue" evidence="2">
    <location>
        <position position="39"/>
    </location>
</feature>
<accession>X1LMA8</accession>
<evidence type="ECO:0000313" key="2">
    <source>
        <dbReference type="EMBL" id="GAI20238.1"/>
    </source>
</evidence>
<dbReference type="Gene3D" id="3.40.718.10">
    <property type="entry name" value="Isopropylmalate Dehydrogenase"/>
    <property type="match status" value="1"/>
</dbReference>
<protein>
    <recommendedName>
        <fullName evidence="1">Isopropylmalate dehydrogenase-like domain-containing protein</fullName>
    </recommendedName>
</protein>
<feature type="domain" description="Isopropylmalate dehydrogenase-like" evidence="1">
    <location>
        <begin position="5"/>
        <end position="38"/>
    </location>
</feature>
<proteinExistence type="predicted"/>
<comment type="caution">
    <text evidence="2">The sequence shown here is derived from an EMBL/GenBank/DDBJ whole genome shotgun (WGS) entry which is preliminary data.</text>
</comment>
<dbReference type="EMBL" id="BARV01021130">
    <property type="protein sequence ID" value="GAI20238.1"/>
    <property type="molecule type" value="Genomic_DNA"/>
</dbReference>